<feature type="region of interest" description="Disordered" evidence="7">
    <location>
        <begin position="247"/>
        <end position="297"/>
    </location>
</feature>
<feature type="transmembrane region" description="Helical" evidence="8">
    <location>
        <begin position="68"/>
        <end position="88"/>
    </location>
</feature>
<evidence type="ECO:0000256" key="7">
    <source>
        <dbReference type="SAM" id="MobiDB-lite"/>
    </source>
</evidence>
<dbReference type="GO" id="GO:0005886">
    <property type="term" value="C:plasma membrane"/>
    <property type="evidence" value="ECO:0007669"/>
    <property type="project" value="UniProtKB-SubCell"/>
</dbReference>
<reference evidence="10" key="2">
    <citation type="journal article" date="2021" name="PeerJ">
        <title>Extensive microbial diversity within the chicken gut microbiome revealed by metagenomics and culture.</title>
        <authorList>
            <person name="Gilroy R."/>
            <person name="Ravi A."/>
            <person name="Getino M."/>
            <person name="Pursley I."/>
            <person name="Horton D.L."/>
            <person name="Alikhan N.F."/>
            <person name="Baker D."/>
            <person name="Gharbi K."/>
            <person name="Hall N."/>
            <person name="Watson M."/>
            <person name="Adriaenssens E.M."/>
            <person name="Foster-Nyarko E."/>
            <person name="Jarju S."/>
            <person name="Secka A."/>
            <person name="Antonio M."/>
            <person name="Oren A."/>
            <person name="Chaudhuri R.R."/>
            <person name="La Ragione R."/>
            <person name="Hildebrand F."/>
            <person name="Pallen M.J."/>
        </authorList>
    </citation>
    <scope>NUCLEOTIDE SEQUENCE</scope>
    <source>
        <strain evidence="10">ChiGjej1B1-2707</strain>
    </source>
</reference>
<dbReference type="AlphaFoldDB" id="A0A9D0ZY94"/>
<evidence type="ECO:0000313" key="11">
    <source>
        <dbReference type="Proteomes" id="UP000824261"/>
    </source>
</evidence>
<name>A0A9D0ZY94_9ACTN</name>
<feature type="transmembrane region" description="Helical" evidence="8">
    <location>
        <begin position="158"/>
        <end position="176"/>
    </location>
</feature>
<evidence type="ECO:0000256" key="3">
    <source>
        <dbReference type="ARBA" id="ARBA00022475"/>
    </source>
</evidence>
<evidence type="ECO:0000256" key="1">
    <source>
        <dbReference type="ARBA" id="ARBA00004651"/>
    </source>
</evidence>
<evidence type="ECO:0000256" key="6">
    <source>
        <dbReference type="ARBA" id="ARBA00023136"/>
    </source>
</evidence>
<dbReference type="PANTHER" id="PTHR30506:SF3">
    <property type="entry name" value="UPF0126 INNER MEMBRANE PROTEIN YADS-RELATED"/>
    <property type="match status" value="1"/>
</dbReference>
<proteinExistence type="inferred from homology"/>
<reference evidence="10" key="1">
    <citation type="submission" date="2020-10" db="EMBL/GenBank/DDBJ databases">
        <authorList>
            <person name="Gilroy R."/>
        </authorList>
    </citation>
    <scope>NUCLEOTIDE SEQUENCE</scope>
    <source>
        <strain evidence="10">ChiGjej1B1-2707</strain>
    </source>
</reference>
<keyword evidence="4 8" id="KW-0812">Transmembrane</keyword>
<dbReference type="EMBL" id="DVGB01000008">
    <property type="protein sequence ID" value="HIR00840.1"/>
    <property type="molecule type" value="Genomic_DNA"/>
</dbReference>
<protein>
    <submittedName>
        <fullName evidence="10">Trimeric intracellular cation channel family protein</fullName>
    </submittedName>
</protein>
<feature type="transmembrane region" description="Helical" evidence="8">
    <location>
        <begin position="125"/>
        <end position="146"/>
    </location>
</feature>
<keyword evidence="6 8" id="KW-0472">Membrane</keyword>
<dbReference type="PANTHER" id="PTHR30506">
    <property type="entry name" value="INNER MEMBRANE PROTEIN"/>
    <property type="match status" value="1"/>
</dbReference>
<accession>A0A9D0ZY94</accession>
<feature type="transmembrane region" description="Helical" evidence="8">
    <location>
        <begin position="39"/>
        <end position="56"/>
    </location>
</feature>
<feature type="domain" description="Glycine transporter" evidence="9">
    <location>
        <begin position="16"/>
        <end position="88"/>
    </location>
</feature>
<comment type="subcellular location">
    <subcellularLocation>
        <location evidence="1">Cell membrane</location>
        <topology evidence="1">Multi-pass membrane protein</topology>
    </subcellularLocation>
</comment>
<feature type="transmembrane region" description="Helical" evidence="8">
    <location>
        <begin position="15"/>
        <end position="32"/>
    </location>
</feature>
<dbReference type="InterPro" id="IPR005115">
    <property type="entry name" value="Gly_transporter"/>
</dbReference>
<dbReference type="Proteomes" id="UP000824261">
    <property type="component" value="Unassembled WGS sequence"/>
</dbReference>
<feature type="transmembrane region" description="Helical" evidence="8">
    <location>
        <begin position="100"/>
        <end position="119"/>
    </location>
</feature>
<evidence type="ECO:0000256" key="5">
    <source>
        <dbReference type="ARBA" id="ARBA00022989"/>
    </source>
</evidence>
<feature type="transmembrane region" description="Helical" evidence="8">
    <location>
        <begin position="182"/>
        <end position="198"/>
    </location>
</feature>
<evidence type="ECO:0000256" key="8">
    <source>
        <dbReference type="SAM" id="Phobius"/>
    </source>
</evidence>
<evidence type="ECO:0000313" key="10">
    <source>
        <dbReference type="EMBL" id="HIR00840.1"/>
    </source>
</evidence>
<keyword evidence="3" id="KW-1003">Cell membrane</keyword>
<sequence length="297" mass="31540">MDLGFIVEFLSSQTTYDYLSVIVGGITGALFACDRDLDIVGAVTLGLMTGYGGGVVRDILLDGHGFYFMQHADLVLITAAICAFVFFFQGVFKHLDATVFFADALSVGLFALAGASKAVSCDVGFVYAVLLGAITGVGGGAIRDVCVGEVPGVFKESNFYAVASIGGALMYVVAVYVGSPGIAASLLCVFTVVALRYWSVYFDWRTSTPTDLTPMLSRTIKGIFLHGSSKRHRSRFAGIFHAKRRGTETASTECEEPADGEPVGGGVREEEMSSMGSFVRADEDRTTHSEGADSTSR</sequence>
<keyword evidence="5 8" id="KW-1133">Transmembrane helix</keyword>
<organism evidence="10 11">
    <name type="scientific">Candidatus Aveggerthella stercoripullorum</name>
    <dbReference type="NCBI Taxonomy" id="2840688"/>
    <lineage>
        <taxon>Bacteria</taxon>
        <taxon>Bacillati</taxon>
        <taxon>Actinomycetota</taxon>
        <taxon>Coriobacteriia</taxon>
        <taxon>Eggerthellales</taxon>
        <taxon>Eggerthellaceae</taxon>
        <taxon>Eggerthellaceae incertae sedis</taxon>
        <taxon>Candidatus Aveggerthella</taxon>
    </lineage>
</organism>
<comment type="similarity">
    <text evidence="2">Belongs to the UPF0126 family.</text>
</comment>
<feature type="compositionally biased region" description="Basic and acidic residues" evidence="7">
    <location>
        <begin position="280"/>
        <end position="297"/>
    </location>
</feature>
<evidence type="ECO:0000256" key="4">
    <source>
        <dbReference type="ARBA" id="ARBA00022692"/>
    </source>
</evidence>
<evidence type="ECO:0000256" key="2">
    <source>
        <dbReference type="ARBA" id="ARBA00008193"/>
    </source>
</evidence>
<feature type="domain" description="Glycine transporter" evidence="9">
    <location>
        <begin position="101"/>
        <end position="174"/>
    </location>
</feature>
<gene>
    <name evidence="10" type="ORF">IAA69_00965</name>
</gene>
<dbReference type="Pfam" id="PF03458">
    <property type="entry name" value="Gly_transporter"/>
    <property type="match status" value="2"/>
</dbReference>
<evidence type="ECO:0000259" key="9">
    <source>
        <dbReference type="Pfam" id="PF03458"/>
    </source>
</evidence>
<comment type="caution">
    <text evidence="10">The sequence shown here is derived from an EMBL/GenBank/DDBJ whole genome shotgun (WGS) entry which is preliminary data.</text>
</comment>